<evidence type="ECO:0000313" key="5">
    <source>
        <dbReference type="EMBL" id="BAY83415.1"/>
    </source>
</evidence>
<reference evidence="5 6" key="1">
    <citation type="submission" date="2017-06" db="EMBL/GenBank/DDBJ databases">
        <title>Genome sequencing of cyanobaciteial culture collection at National Institute for Environmental Studies (NIES).</title>
        <authorList>
            <person name="Hirose Y."/>
            <person name="Shimura Y."/>
            <person name="Fujisawa T."/>
            <person name="Nakamura Y."/>
            <person name="Kawachi M."/>
        </authorList>
    </citation>
    <scope>NUCLEOTIDE SEQUENCE [LARGE SCALE GENOMIC DNA]</scope>
    <source>
        <strain evidence="5 6">NIES-267</strain>
    </source>
</reference>
<dbReference type="GO" id="GO:0016491">
    <property type="term" value="F:oxidoreductase activity"/>
    <property type="evidence" value="ECO:0007669"/>
    <property type="project" value="TreeGrafter"/>
</dbReference>
<gene>
    <name evidence="5" type="ORF">NIES267_29040</name>
</gene>
<keyword evidence="6" id="KW-1185">Reference proteome</keyword>
<keyword evidence="4 5" id="KW-0456">Lyase</keyword>
<evidence type="ECO:0000256" key="2">
    <source>
        <dbReference type="ARBA" id="ARBA00022549"/>
    </source>
</evidence>
<dbReference type="InterPro" id="IPR011989">
    <property type="entry name" value="ARM-like"/>
</dbReference>
<keyword evidence="2" id="KW-0042">Antenna complex</keyword>
<evidence type="ECO:0000256" key="3">
    <source>
        <dbReference type="ARBA" id="ARBA00022738"/>
    </source>
</evidence>
<dbReference type="Pfam" id="PF13646">
    <property type="entry name" value="HEAT_2"/>
    <property type="match status" value="2"/>
</dbReference>
<accession>A0A1Z4LQ90</accession>
<evidence type="ECO:0000256" key="1">
    <source>
        <dbReference type="ARBA" id="ARBA00009299"/>
    </source>
</evidence>
<proteinExistence type="inferred from homology"/>
<dbReference type="Proteomes" id="UP000218418">
    <property type="component" value="Chromosome"/>
</dbReference>
<dbReference type="PANTHER" id="PTHR12697">
    <property type="entry name" value="PBS LYASE HEAT-LIKE PROTEIN"/>
    <property type="match status" value="1"/>
</dbReference>
<name>A0A1Z4LQ90_9CYAN</name>
<dbReference type="OrthoDB" id="513405at2"/>
<dbReference type="InterPro" id="IPR004155">
    <property type="entry name" value="PBS_lyase_HEAT"/>
</dbReference>
<dbReference type="GO" id="GO:0030089">
    <property type="term" value="C:phycobilisome"/>
    <property type="evidence" value="ECO:0007669"/>
    <property type="project" value="UniProtKB-KW"/>
</dbReference>
<dbReference type="PANTHER" id="PTHR12697:SF5">
    <property type="entry name" value="DEOXYHYPUSINE HYDROXYLASE"/>
    <property type="match status" value="1"/>
</dbReference>
<keyword evidence="3" id="KW-0605">Phycobilisome</keyword>
<dbReference type="Gene3D" id="1.25.10.10">
    <property type="entry name" value="Leucine-rich Repeat Variant"/>
    <property type="match status" value="1"/>
</dbReference>
<dbReference type="SUPFAM" id="SSF48371">
    <property type="entry name" value="ARM repeat"/>
    <property type="match status" value="1"/>
</dbReference>
<organism evidence="5 6">
    <name type="scientific">Calothrix parasitica NIES-267</name>
    <dbReference type="NCBI Taxonomy" id="1973488"/>
    <lineage>
        <taxon>Bacteria</taxon>
        <taxon>Bacillati</taxon>
        <taxon>Cyanobacteriota</taxon>
        <taxon>Cyanophyceae</taxon>
        <taxon>Nostocales</taxon>
        <taxon>Calotrichaceae</taxon>
        <taxon>Calothrix</taxon>
    </lineage>
</organism>
<dbReference type="GO" id="GO:0016829">
    <property type="term" value="F:lyase activity"/>
    <property type="evidence" value="ECO:0007669"/>
    <property type="project" value="UniProtKB-KW"/>
</dbReference>
<comment type="similarity">
    <text evidence="1">Belongs to the CpcE/RpcE/PecE family.</text>
</comment>
<dbReference type="InterPro" id="IPR016024">
    <property type="entry name" value="ARM-type_fold"/>
</dbReference>
<dbReference type="SMART" id="SM00567">
    <property type="entry name" value="EZ_HEAT"/>
    <property type="match status" value="5"/>
</dbReference>
<evidence type="ECO:0000313" key="6">
    <source>
        <dbReference type="Proteomes" id="UP000218418"/>
    </source>
</evidence>
<dbReference type="AlphaFoldDB" id="A0A1Z4LQ90"/>
<sequence length="359" mass="40660">MSALTNALNRIVACWEKNGNEKLVHDLMPGLSHAEIEELVQDLPIQLPQEIFELYQWRNGSKYEEDEGWYLPLQDAVKFYLNRIEYYEPPFNEGNVAIICLFFYIFPPDPVSEQVGYILIPESLDACPVIFETMNSEPSITRKYASITAMMLTIAELMETEIDAYKTEERYQIWRKYNISIVDNALAKLTKNICLQSLVEITIDLTMFKDSRAVEPLINLLEGSSLEVNEVEQMGIRALAADILGDSSDSRAVEPLINALQDEYQGTRYNAAISLGKFKDGRTIQPLIDALQDSDFDVRRAAAGSFVQQEAIEPLIKALNSNDRNVRFEASWALTRLRNPRGSEALSGIIEDVDPEVGF</sequence>
<evidence type="ECO:0000256" key="4">
    <source>
        <dbReference type="ARBA" id="ARBA00023239"/>
    </source>
</evidence>
<dbReference type="EMBL" id="AP018227">
    <property type="protein sequence ID" value="BAY83415.1"/>
    <property type="molecule type" value="Genomic_DNA"/>
</dbReference>
<protein>
    <submittedName>
        <fullName evidence="5">PBS lyase HEAT-like repeat protein</fullName>
    </submittedName>
</protein>